<keyword evidence="4" id="KW-1185">Reference proteome</keyword>
<dbReference type="EMBL" id="CP022129">
    <property type="protein sequence ID" value="ASF45869.1"/>
    <property type="molecule type" value="Genomic_DNA"/>
</dbReference>
<name>A0A1Z4BX90_9GAMM</name>
<dbReference type="Proteomes" id="UP000237423">
    <property type="component" value="Unassembled WGS sequence"/>
</dbReference>
<keyword evidence="1" id="KW-0732">Signal</keyword>
<evidence type="ECO:0000313" key="5">
    <source>
        <dbReference type="Proteomes" id="UP000237423"/>
    </source>
</evidence>
<reference evidence="3 5" key="2">
    <citation type="submission" date="2017-11" db="EMBL/GenBank/DDBJ databases">
        <title>Draft Genome Sequence of Methylobacter psychrotolerans Sph1T, an Obligate Methanotroph from Low-Temperature Environments.</title>
        <authorList>
            <person name="Oshkin I.Y."/>
            <person name="Miroshnikov K."/>
            <person name="Belova S.E."/>
            <person name="Korzhenkov A."/>
            <person name="Toshchakov S.V."/>
            <person name="Dedysh S.N."/>
        </authorList>
    </citation>
    <scope>NUCLEOTIDE SEQUENCE [LARGE SCALE GENOMIC DNA]</scope>
    <source>
        <strain evidence="3 5">Sph1</strain>
    </source>
</reference>
<sequence length="283" mass="29316">MACSFSTNLHALRGFLAIGCAALSLSVSTAAFAGQVEFVNNGSFETTTATGSTLLQSGTHALSGWTVGAGSGNGYTFLAFPGTAGTSINGSNGIRLWDKGNGGLNTIPTSSPDGGKFIVSDGAYQLTTLYQTLTGLSVGHLYQLRFYQAAGQQTGFTGNTTNQWQVSFGGSLTTVNSITLPNGQTYSGSTQVVSGGDTRLSQVMSNTSKGFTGWSYQSMTFRATAQNQLLGFLALGGPLGQPPFSLLDGISLTEQLPEPGSLALVFLGMGAAGLMRQRRLKRA</sequence>
<evidence type="ECO:0000256" key="1">
    <source>
        <dbReference type="SAM" id="SignalP"/>
    </source>
</evidence>
<evidence type="ECO:0000313" key="2">
    <source>
        <dbReference type="EMBL" id="ASF45869.1"/>
    </source>
</evidence>
<evidence type="ECO:0000313" key="3">
    <source>
        <dbReference type="EMBL" id="POZ53331.1"/>
    </source>
</evidence>
<dbReference type="OrthoDB" id="8701420at2"/>
<dbReference type="RefSeq" id="WP_088618744.1">
    <property type="nucleotide sequence ID" value="NZ_PGFZ01000001.1"/>
</dbReference>
<dbReference type="AlphaFoldDB" id="A0A1Z4BX90"/>
<feature type="signal peptide" evidence="1">
    <location>
        <begin position="1"/>
        <end position="33"/>
    </location>
</feature>
<protein>
    <submittedName>
        <fullName evidence="3">PEP-CTERM sorting domain-containing protein</fullName>
    </submittedName>
</protein>
<dbReference type="Proteomes" id="UP000197019">
    <property type="component" value="Chromosome"/>
</dbReference>
<organism evidence="2 4">
    <name type="scientific">Methylovulum psychrotolerans</name>
    <dbReference type="NCBI Taxonomy" id="1704499"/>
    <lineage>
        <taxon>Bacteria</taxon>
        <taxon>Pseudomonadati</taxon>
        <taxon>Pseudomonadota</taxon>
        <taxon>Gammaproteobacteria</taxon>
        <taxon>Methylococcales</taxon>
        <taxon>Methylococcaceae</taxon>
        <taxon>Methylovulum</taxon>
    </lineage>
</organism>
<dbReference type="NCBIfam" id="TIGR02595">
    <property type="entry name" value="PEP_CTERM"/>
    <property type="match status" value="1"/>
</dbReference>
<dbReference type="EMBL" id="PGFZ01000001">
    <property type="protein sequence ID" value="POZ53331.1"/>
    <property type="molecule type" value="Genomic_DNA"/>
</dbReference>
<feature type="chain" id="PRO_5036031012" evidence="1">
    <location>
        <begin position="34"/>
        <end position="283"/>
    </location>
</feature>
<proteinExistence type="predicted"/>
<dbReference type="InterPro" id="IPR013424">
    <property type="entry name" value="Ice-binding_C"/>
</dbReference>
<accession>A0A1Z4BX90</accession>
<evidence type="ECO:0000313" key="4">
    <source>
        <dbReference type="Proteomes" id="UP000197019"/>
    </source>
</evidence>
<gene>
    <name evidence="3" type="ORF">AADEFJLK_00351</name>
    <name evidence="2" type="ORF">CEK71_07150</name>
</gene>
<reference evidence="2 4" key="1">
    <citation type="submission" date="2017-06" db="EMBL/GenBank/DDBJ databases">
        <title>Genome Sequencing of the methanotroph Methylovulum psychrotolerants str. HV10-M2 isolated from a high-altitude environment.</title>
        <authorList>
            <person name="Mateos-Rivera A."/>
        </authorList>
    </citation>
    <scope>NUCLEOTIDE SEQUENCE [LARGE SCALE GENOMIC DNA]</scope>
    <source>
        <strain evidence="2 4">HV10_M2</strain>
    </source>
</reference>
<dbReference type="KEGG" id="mpsy:CEK71_07150"/>